<name>A0A1G9MS67_9ACTN</name>
<sequence length="281" mass="29481">MLWVILLLAAWAAAGISCGRLCLAAAAAADGGHGPDTVHDREDETRTAGDQARGPHGKRQLSLYEAAFLAGGPHRVTTLTLVSMHRARRLLLAHTGWVTVVDPEGEDDLERSLIDAIGPGGQSPIATARRAAESTEAVRALSERLVVSGLAVPEAIRSGLAGAMRAVRAAAAFTVALAAVALLVLPHEPGSRGTVAVWFALPLVLTLGCLVIARVEVHPYTRWASPAGRLRLRGLVDGRDGSGPPDGEPGFLTDVAVNGVRALDDPALRSVLDDRWPTRRA</sequence>
<keyword evidence="2" id="KW-0812">Transmembrane</keyword>
<evidence type="ECO:0000256" key="1">
    <source>
        <dbReference type="SAM" id="MobiDB-lite"/>
    </source>
</evidence>
<dbReference type="EMBL" id="FNHI01000001">
    <property type="protein sequence ID" value="SDL76943.1"/>
    <property type="molecule type" value="Genomic_DNA"/>
</dbReference>
<feature type="chain" id="PRO_5039617221" evidence="3">
    <location>
        <begin position="25"/>
        <end position="281"/>
    </location>
</feature>
<protein>
    <submittedName>
        <fullName evidence="4">TIGR04222 domain-containing protein</fullName>
    </submittedName>
</protein>
<reference evidence="5" key="1">
    <citation type="submission" date="2016-10" db="EMBL/GenBank/DDBJ databases">
        <authorList>
            <person name="Varghese N."/>
            <person name="Submissions S."/>
        </authorList>
    </citation>
    <scope>NUCLEOTIDE SEQUENCE [LARGE SCALE GENOMIC DNA]</scope>
    <source>
        <strain evidence="5">CGMCC 4.7042</strain>
    </source>
</reference>
<keyword evidence="3" id="KW-0732">Signal</keyword>
<feature type="transmembrane region" description="Helical" evidence="2">
    <location>
        <begin position="197"/>
        <end position="215"/>
    </location>
</feature>
<dbReference type="STRING" id="1196353.SAMN05444921_101256"/>
<dbReference type="OrthoDB" id="3620552at2"/>
<keyword evidence="5" id="KW-1185">Reference proteome</keyword>
<evidence type="ECO:0000313" key="4">
    <source>
        <dbReference type="EMBL" id="SDL76943.1"/>
    </source>
</evidence>
<accession>A0A1G9MS67</accession>
<dbReference type="NCBIfam" id="TIGR04222">
    <property type="entry name" value="near_uncomplex"/>
    <property type="match status" value="1"/>
</dbReference>
<dbReference type="RefSeq" id="WP_093651883.1">
    <property type="nucleotide sequence ID" value="NZ_FNHI01000001.1"/>
</dbReference>
<evidence type="ECO:0000256" key="3">
    <source>
        <dbReference type="SAM" id="SignalP"/>
    </source>
</evidence>
<keyword evidence="2" id="KW-1133">Transmembrane helix</keyword>
<gene>
    <name evidence="4" type="ORF">SAMN05444921_101256</name>
</gene>
<feature type="region of interest" description="Disordered" evidence="1">
    <location>
        <begin position="31"/>
        <end position="57"/>
    </location>
</feature>
<dbReference type="GeneID" id="40827593"/>
<organism evidence="4 5">
    <name type="scientific">Streptomyces wuyuanensis</name>
    <dbReference type="NCBI Taxonomy" id="1196353"/>
    <lineage>
        <taxon>Bacteria</taxon>
        <taxon>Bacillati</taxon>
        <taxon>Actinomycetota</taxon>
        <taxon>Actinomycetes</taxon>
        <taxon>Kitasatosporales</taxon>
        <taxon>Streptomycetaceae</taxon>
        <taxon>Streptomyces</taxon>
    </lineage>
</organism>
<keyword evidence="2" id="KW-0472">Membrane</keyword>
<evidence type="ECO:0000256" key="2">
    <source>
        <dbReference type="SAM" id="Phobius"/>
    </source>
</evidence>
<feature type="signal peptide" evidence="3">
    <location>
        <begin position="1"/>
        <end position="24"/>
    </location>
</feature>
<evidence type="ECO:0000313" key="5">
    <source>
        <dbReference type="Proteomes" id="UP000199063"/>
    </source>
</evidence>
<feature type="transmembrane region" description="Helical" evidence="2">
    <location>
        <begin position="166"/>
        <end position="185"/>
    </location>
</feature>
<dbReference type="InterPro" id="IPR026467">
    <property type="entry name" value="Ser/Gly_Cys_C_dom"/>
</dbReference>
<dbReference type="AlphaFoldDB" id="A0A1G9MS67"/>
<dbReference type="Proteomes" id="UP000199063">
    <property type="component" value="Unassembled WGS sequence"/>
</dbReference>
<proteinExistence type="predicted"/>
<feature type="compositionally biased region" description="Basic and acidic residues" evidence="1">
    <location>
        <begin position="36"/>
        <end position="47"/>
    </location>
</feature>